<dbReference type="STRING" id="50990.A0A4Y7QMM5"/>
<organism evidence="3 4">
    <name type="scientific">Rickenella mellea</name>
    <dbReference type="NCBI Taxonomy" id="50990"/>
    <lineage>
        <taxon>Eukaryota</taxon>
        <taxon>Fungi</taxon>
        <taxon>Dikarya</taxon>
        <taxon>Basidiomycota</taxon>
        <taxon>Agaricomycotina</taxon>
        <taxon>Agaricomycetes</taxon>
        <taxon>Hymenochaetales</taxon>
        <taxon>Rickenellaceae</taxon>
        <taxon>Rickenella</taxon>
    </lineage>
</organism>
<dbReference type="GO" id="GO:0003723">
    <property type="term" value="F:RNA binding"/>
    <property type="evidence" value="ECO:0007669"/>
    <property type="project" value="InterPro"/>
</dbReference>
<dbReference type="Pfam" id="PF10453">
    <property type="entry name" value="NUFIP1"/>
    <property type="match status" value="1"/>
</dbReference>
<dbReference type="PANTHER" id="PTHR13309">
    <property type="entry name" value="NUCLEAR FRAGILE X MENTAL RETARDATION PROTEIN INTERACTING PROTEIN 1"/>
    <property type="match status" value="1"/>
</dbReference>
<protein>
    <recommendedName>
        <fullName evidence="2">FMR1-interacting protein 1 conserved domain-containing protein</fullName>
    </recommendedName>
</protein>
<dbReference type="InterPro" id="IPR019496">
    <property type="entry name" value="NUFIP1_cons_dom"/>
</dbReference>
<dbReference type="PANTHER" id="PTHR13309:SF0">
    <property type="entry name" value="FMR1-INTERACTING PROTEIN NUFIP1"/>
    <property type="match status" value="1"/>
</dbReference>
<proteinExistence type="predicted"/>
<dbReference type="EMBL" id="ML170157">
    <property type="protein sequence ID" value="TDL28491.1"/>
    <property type="molecule type" value="Genomic_DNA"/>
</dbReference>
<evidence type="ECO:0000259" key="2">
    <source>
        <dbReference type="Pfam" id="PF10453"/>
    </source>
</evidence>
<evidence type="ECO:0000313" key="4">
    <source>
        <dbReference type="Proteomes" id="UP000294933"/>
    </source>
</evidence>
<keyword evidence="4" id="KW-1185">Reference proteome</keyword>
<dbReference type="AlphaFoldDB" id="A0A4Y7QMM5"/>
<evidence type="ECO:0000256" key="1">
    <source>
        <dbReference type="SAM" id="MobiDB-lite"/>
    </source>
</evidence>
<dbReference type="GO" id="GO:0005634">
    <property type="term" value="C:nucleus"/>
    <property type="evidence" value="ECO:0007669"/>
    <property type="project" value="TreeGrafter"/>
</dbReference>
<name>A0A4Y7QMM5_9AGAM</name>
<feature type="region of interest" description="Disordered" evidence="1">
    <location>
        <begin position="127"/>
        <end position="227"/>
    </location>
</feature>
<feature type="compositionally biased region" description="Low complexity" evidence="1">
    <location>
        <begin position="191"/>
        <end position="208"/>
    </location>
</feature>
<dbReference type="OrthoDB" id="273070at2759"/>
<dbReference type="VEuPathDB" id="FungiDB:BD410DRAFT_712189"/>
<dbReference type="Proteomes" id="UP000294933">
    <property type="component" value="Unassembled WGS sequence"/>
</dbReference>
<accession>A0A4Y7QMM5</accession>
<feature type="domain" description="FMR1-interacting protein 1 conserved" evidence="2">
    <location>
        <begin position="64"/>
        <end position="115"/>
    </location>
</feature>
<evidence type="ECO:0000313" key="3">
    <source>
        <dbReference type="EMBL" id="TDL28491.1"/>
    </source>
</evidence>
<sequence length="339" mass="37935">MQRLPVTNGQWYEPGTTRCTYQQCIFTGSKKTVEVHMMDRHLIYPAGWDKRKQRSDWDADPSLKGKPIPILGTGITLDTPEAVEAWLAERRKRFPTATKVQEKEQNLKDAIARGQICLDDATLRGHKRRRHNDAQRIGDNQRGKKVIRTSERVGGRVRGADIGRSGRPMSQETTRPSQVVPPKLSSNPHQMVSVSADSDSDTDSTSGSDMDHAKHAITSKPPARTDPDLLLVADVPMDHQREDNGDIPLGLQDSISTSRPVIGTSVTRQPKKQPFNSFTHRPSLLRNLLLPEIRMTVSNLSQAIRFLVDNDFLEGVELTPGEADKQRIEVVHETNVNHA</sequence>
<dbReference type="InterPro" id="IPR039136">
    <property type="entry name" value="NUFIP1-like"/>
</dbReference>
<gene>
    <name evidence="3" type="ORF">BD410DRAFT_712189</name>
</gene>
<dbReference type="GO" id="GO:0000492">
    <property type="term" value="P:box C/D snoRNP assembly"/>
    <property type="evidence" value="ECO:0007669"/>
    <property type="project" value="TreeGrafter"/>
</dbReference>
<feature type="compositionally biased region" description="Basic and acidic residues" evidence="1">
    <location>
        <begin position="132"/>
        <end position="161"/>
    </location>
</feature>
<reference evidence="3 4" key="1">
    <citation type="submission" date="2018-06" db="EMBL/GenBank/DDBJ databases">
        <title>A transcriptomic atlas of mushroom development highlights an independent origin of complex multicellularity.</title>
        <authorList>
            <consortium name="DOE Joint Genome Institute"/>
            <person name="Krizsan K."/>
            <person name="Almasi E."/>
            <person name="Merenyi Z."/>
            <person name="Sahu N."/>
            <person name="Viragh M."/>
            <person name="Koszo T."/>
            <person name="Mondo S."/>
            <person name="Kiss B."/>
            <person name="Balint B."/>
            <person name="Kues U."/>
            <person name="Barry K."/>
            <person name="Hegedus J.C."/>
            <person name="Henrissat B."/>
            <person name="Johnson J."/>
            <person name="Lipzen A."/>
            <person name="Ohm R."/>
            <person name="Nagy I."/>
            <person name="Pangilinan J."/>
            <person name="Yan J."/>
            <person name="Xiong Y."/>
            <person name="Grigoriev I.V."/>
            <person name="Hibbett D.S."/>
            <person name="Nagy L.G."/>
        </authorList>
    </citation>
    <scope>NUCLEOTIDE SEQUENCE [LARGE SCALE GENOMIC DNA]</scope>
    <source>
        <strain evidence="3 4">SZMC22713</strain>
    </source>
</reference>
<feature type="compositionally biased region" description="Polar residues" evidence="1">
    <location>
        <begin position="168"/>
        <end position="177"/>
    </location>
</feature>